<gene>
    <name evidence="2" type="ORF">KC19_8G126900</name>
</gene>
<accession>A0A8T0H0I4</accession>
<keyword evidence="1" id="KW-0472">Membrane</keyword>
<evidence type="ECO:0000313" key="2">
    <source>
        <dbReference type="EMBL" id="KAG0564633.1"/>
    </source>
</evidence>
<comment type="caution">
    <text evidence="2">The sequence shown here is derived from an EMBL/GenBank/DDBJ whole genome shotgun (WGS) entry which is preliminary data.</text>
</comment>
<evidence type="ECO:0000256" key="1">
    <source>
        <dbReference type="SAM" id="Phobius"/>
    </source>
</evidence>
<protein>
    <submittedName>
        <fullName evidence="2">Uncharacterized protein</fullName>
    </submittedName>
</protein>
<keyword evidence="1" id="KW-0812">Transmembrane</keyword>
<organism evidence="2 3">
    <name type="scientific">Ceratodon purpureus</name>
    <name type="common">Fire moss</name>
    <name type="synonym">Dicranum purpureum</name>
    <dbReference type="NCBI Taxonomy" id="3225"/>
    <lineage>
        <taxon>Eukaryota</taxon>
        <taxon>Viridiplantae</taxon>
        <taxon>Streptophyta</taxon>
        <taxon>Embryophyta</taxon>
        <taxon>Bryophyta</taxon>
        <taxon>Bryophytina</taxon>
        <taxon>Bryopsida</taxon>
        <taxon>Dicranidae</taxon>
        <taxon>Pseudoditrichales</taxon>
        <taxon>Ditrichaceae</taxon>
        <taxon>Ceratodon</taxon>
    </lineage>
</organism>
<reference evidence="2" key="1">
    <citation type="submission" date="2020-06" db="EMBL/GenBank/DDBJ databases">
        <title>WGS assembly of Ceratodon purpureus strain R40.</title>
        <authorList>
            <person name="Carey S.B."/>
            <person name="Jenkins J."/>
            <person name="Shu S."/>
            <person name="Lovell J.T."/>
            <person name="Sreedasyam A."/>
            <person name="Maumus F."/>
            <person name="Tiley G.P."/>
            <person name="Fernandez-Pozo N."/>
            <person name="Barry K."/>
            <person name="Chen C."/>
            <person name="Wang M."/>
            <person name="Lipzen A."/>
            <person name="Daum C."/>
            <person name="Saski C.A."/>
            <person name="Payton A.C."/>
            <person name="Mcbreen J.C."/>
            <person name="Conrad R.E."/>
            <person name="Kollar L.M."/>
            <person name="Olsson S."/>
            <person name="Huttunen S."/>
            <person name="Landis J.B."/>
            <person name="Wickett N.J."/>
            <person name="Johnson M.G."/>
            <person name="Rensing S.A."/>
            <person name="Grimwood J."/>
            <person name="Schmutz J."/>
            <person name="Mcdaniel S.F."/>
        </authorList>
    </citation>
    <scope>NUCLEOTIDE SEQUENCE</scope>
    <source>
        <strain evidence="2">R40</strain>
    </source>
</reference>
<name>A0A8T0H0I4_CERPU</name>
<evidence type="ECO:0000313" key="3">
    <source>
        <dbReference type="Proteomes" id="UP000822688"/>
    </source>
</evidence>
<keyword evidence="1" id="KW-1133">Transmembrane helix</keyword>
<feature type="transmembrane region" description="Helical" evidence="1">
    <location>
        <begin position="39"/>
        <end position="61"/>
    </location>
</feature>
<dbReference type="Proteomes" id="UP000822688">
    <property type="component" value="Chromosome 8"/>
</dbReference>
<proteinExistence type="predicted"/>
<sequence>MINHSEGSTVKIMFYWGYFVSSSRKTGQWMSSSSFHTDIFTNGFYVGLHEASLIVLIAWFFPSPSICSSQSASVLFVIIASVSSCCKKNDCSPSLAMLHICSTIIKRVAIQFKCTH</sequence>
<dbReference type="AlphaFoldDB" id="A0A8T0H0I4"/>
<dbReference type="EMBL" id="CM026429">
    <property type="protein sequence ID" value="KAG0564633.1"/>
    <property type="molecule type" value="Genomic_DNA"/>
</dbReference>
<keyword evidence="3" id="KW-1185">Reference proteome</keyword>